<feature type="compositionally biased region" description="Polar residues" evidence="1">
    <location>
        <begin position="1"/>
        <end position="17"/>
    </location>
</feature>
<evidence type="ECO:0008006" key="3">
    <source>
        <dbReference type="Google" id="ProtNLM"/>
    </source>
</evidence>
<dbReference type="SUPFAM" id="SSF52540">
    <property type="entry name" value="P-loop containing nucleoside triphosphate hydrolases"/>
    <property type="match status" value="1"/>
</dbReference>
<feature type="region of interest" description="Disordered" evidence="1">
    <location>
        <begin position="1"/>
        <end position="21"/>
    </location>
</feature>
<comment type="caution">
    <text evidence="2">The sequence shown here is derived from an EMBL/GenBank/DDBJ whole genome shotgun (WGS) entry which is preliminary data.</text>
</comment>
<reference evidence="2" key="1">
    <citation type="journal article" date="2015" name="Nature">
        <title>Complex archaea that bridge the gap between prokaryotes and eukaryotes.</title>
        <authorList>
            <person name="Spang A."/>
            <person name="Saw J.H."/>
            <person name="Jorgensen S.L."/>
            <person name="Zaremba-Niedzwiedzka K."/>
            <person name="Martijn J."/>
            <person name="Lind A.E."/>
            <person name="van Eijk R."/>
            <person name="Schleper C."/>
            <person name="Guy L."/>
            <person name="Ettema T.J."/>
        </authorList>
    </citation>
    <scope>NUCLEOTIDE SEQUENCE</scope>
</reference>
<protein>
    <recommendedName>
        <fullName evidence="3">AAA+ ATPase domain-containing protein</fullName>
    </recommendedName>
</protein>
<evidence type="ECO:0000256" key="1">
    <source>
        <dbReference type="SAM" id="MobiDB-lite"/>
    </source>
</evidence>
<dbReference type="AlphaFoldDB" id="A0A0F9FIR6"/>
<proteinExistence type="predicted"/>
<dbReference type="InterPro" id="IPR027417">
    <property type="entry name" value="P-loop_NTPase"/>
</dbReference>
<name>A0A0F9FIR6_9ZZZZ</name>
<dbReference type="EMBL" id="LAZR01021191">
    <property type="protein sequence ID" value="KKL86168.1"/>
    <property type="molecule type" value="Genomic_DNA"/>
</dbReference>
<gene>
    <name evidence="2" type="ORF">LCGC14_1947420</name>
</gene>
<dbReference type="Gene3D" id="3.40.50.300">
    <property type="entry name" value="P-loop containing nucleotide triphosphate hydrolases"/>
    <property type="match status" value="1"/>
</dbReference>
<sequence>MDGLEQSKTSPPETSPISPRDRQVDEHRFFAWDHAGADSRHMRRKHDEMLKHEKWAACWEVACKVVDDSGILVLLGSRGNGKTQMGVELIRRACMDYEPTDMDLSYGRPRKVARYIRLRDLHMAIKMAYGLNAQITERDAVVSLTMPHLLVIDECQESSDSDWAAQTLTYVLDKRYGLMKPTVLIANCLKPQFVKLAGSSITDRIKESGGFLMFNWPSFRGAN</sequence>
<accession>A0A0F9FIR6</accession>
<organism evidence="2">
    <name type="scientific">marine sediment metagenome</name>
    <dbReference type="NCBI Taxonomy" id="412755"/>
    <lineage>
        <taxon>unclassified sequences</taxon>
        <taxon>metagenomes</taxon>
        <taxon>ecological metagenomes</taxon>
    </lineage>
</organism>
<evidence type="ECO:0000313" key="2">
    <source>
        <dbReference type="EMBL" id="KKL86168.1"/>
    </source>
</evidence>